<dbReference type="GO" id="GO:0051301">
    <property type="term" value="P:cell division"/>
    <property type="evidence" value="ECO:0007669"/>
    <property type="project" value="UniProtKB-KW"/>
</dbReference>
<evidence type="ECO:0000256" key="4">
    <source>
        <dbReference type="ARBA" id="ARBA00022454"/>
    </source>
</evidence>
<reference evidence="12" key="1">
    <citation type="submission" date="2025-08" db="UniProtKB">
        <authorList>
            <consortium name="RefSeq"/>
        </authorList>
    </citation>
    <scope>IDENTIFICATION</scope>
</reference>
<keyword evidence="11" id="KW-1185">Reference proteome</keyword>
<protein>
    <recommendedName>
        <fullName evidence="3">Protein MIS12 homolog</fullName>
    </recommendedName>
</protein>
<evidence type="ECO:0000256" key="7">
    <source>
        <dbReference type="ARBA" id="ARBA00022838"/>
    </source>
</evidence>
<keyword evidence="6" id="KW-0498">Mitosis</keyword>
<dbReference type="AlphaFoldDB" id="A0A8B7YMF3"/>
<keyword evidence="8" id="KW-0175">Coiled coil</keyword>
<evidence type="ECO:0000256" key="2">
    <source>
        <dbReference type="ARBA" id="ARBA00008643"/>
    </source>
</evidence>
<dbReference type="CTD" id="79003"/>
<dbReference type="PANTHER" id="PTHR14527:SF2">
    <property type="entry name" value="PROTEIN MIS12 HOMOLOG"/>
    <property type="match status" value="1"/>
</dbReference>
<evidence type="ECO:0000256" key="10">
    <source>
        <dbReference type="ARBA" id="ARBA00023328"/>
    </source>
</evidence>
<comment type="subcellular location">
    <subcellularLocation>
        <location evidence="1">Chromosome</location>
        <location evidence="1">Centromere</location>
        <location evidence="1">Kinetochore</location>
    </subcellularLocation>
</comment>
<dbReference type="GO" id="GO:0005634">
    <property type="term" value="C:nucleus"/>
    <property type="evidence" value="ECO:0007669"/>
    <property type="project" value="InterPro"/>
</dbReference>
<evidence type="ECO:0000313" key="12">
    <source>
        <dbReference type="RefSeq" id="XP_022093842.1"/>
    </source>
</evidence>
<comment type="similarity">
    <text evidence="2">Belongs to the mis12 family.</text>
</comment>
<keyword evidence="5" id="KW-0132">Cell division</keyword>
<evidence type="ECO:0000313" key="11">
    <source>
        <dbReference type="Proteomes" id="UP000694845"/>
    </source>
</evidence>
<keyword evidence="9" id="KW-0131">Cell cycle</keyword>
<dbReference type="GO" id="GO:0000070">
    <property type="term" value="P:mitotic sister chromatid segregation"/>
    <property type="evidence" value="ECO:0007669"/>
    <property type="project" value="TreeGrafter"/>
</dbReference>
<evidence type="ECO:0000256" key="3">
    <source>
        <dbReference type="ARBA" id="ARBA00013793"/>
    </source>
</evidence>
<dbReference type="OrthoDB" id="1884855at2759"/>
<dbReference type="Pfam" id="PF05859">
    <property type="entry name" value="Mis12"/>
    <property type="match status" value="1"/>
</dbReference>
<keyword evidence="4" id="KW-0158">Chromosome</keyword>
<dbReference type="PANTHER" id="PTHR14527">
    <property type="entry name" value="PROTEIN MIS12 HOMOLOG"/>
    <property type="match status" value="1"/>
</dbReference>
<keyword evidence="7" id="KW-0995">Kinetochore</keyword>
<evidence type="ECO:0000256" key="1">
    <source>
        <dbReference type="ARBA" id="ARBA00004629"/>
    </source>
</evidence>
<dbReference type="OMA" id="DYLFEMM"/>
<dbReference type="Proteomes" id="UP000694845">
    <property type="component" value="Unplaced"/>
</dbReference>
<evidence type="ECO:0000256" key="5">
    <source>
        <dbReference type="ARBA" id="ARBA00022618"/>
    </source>
</evidence>
<organism evidence="11 12">
    <name type="scientific">Acanthaster planci</name>
    <name type="common">Crown-of-thorns starfish</name>
    <dbReference type="NCBI Taxonomy" id="133434"/>
    <lineage>
        <taxon>Eukaryota</taxon>
        <taxon>Metazoa</taxon>
        <taxon>Echinodermata</taxon>
        <taxon>Eleutherozoa</taxon>
        <taxon>Asterozoa</taxon>
        <taxon>Asteroidea</taxon>
        <taxon>Valvatacea</taxon>
        <taxon>Valvatida</taxon>
        <taxon>Acanthasteridae</taxon>
        <taxon>Acanthaster</taxon>
    </lineage>
</organism>
<proteinExistence type="inferred from homology"/>
<dbReference type="GO" id="GO:0000444">
    <property type="term" value="C:MIS12/MIND type complex"/>
    <property type="evidence" value="ECO:0007669"/>
    <property type="project" value="TreeGrafter"/>
</dbReference>
<accession>A0A8B7YMF3</accession>
<gene>
    <name evidence="12" type="primary">LOC110981015</name>
</gene>
<keyword evidence="10" id="KW-0137">Centromere</keyword>
<dbReference type="GeneID" id="110981015"/>
<dbReference type="KEGG" id="aplc:110981015"/>
<dbReference type="GO" id="GO:0051382">
    <property type="term" value="P:kinetochore assembly"/>
    <property type="evidence" value="ECO:0007669"/>
    <property type="project" value="TreeGrafter"/>
</dbReference>
<evidence type="ECO:0000256" key="6">
    <source>
        <dbReference type="ARBA" id="ARBA00022776"/>
    </source>
</evidence>
<dbReference type="RefSeq" id="XP_022093842.1">
    <property type="nucleotide sequence ID" value="XM_022238150.1"/>
</dbReference>
<evidence type="ECO:0000256" key="9">
    <source>
        <dbReference type="ARBA" id="ARBA00023306"/>
    </source>
</evidence>
<sequence length="240" mass="27434">MAESYAASDESRDGPSMTADLKEYEVQFFGFTPKSFIDGVHNALVDYLNDSIEVMEKYLLEEAEATSNPVSRECVREASDKLFGHFLKAVDKNFDRLESYLKKNLFHIPSNVLLPEDAVHWQDYSAKDDAKLDADLENLRQQVRNSLYVNARLRQWLQEAEVAQAQLDGFLLRVNNLHQILSKAKISDLSESIIFTAGKARKLKEQLNLVLEQNFRESQERQFTNLPAAMPSKLCNPNSE</sequence>
<dbReference type="InterPro" id="IPR008685">
    <property type="entry name" value="Centromere_Mis12"/>
</dbReference>
<evidence type="ECO:0000256" key="8">
    <source>
        <dbReference type="ARBA" id="ARBA00023054"/>
    </source>
</evidence>
<name>A0A8B7YMF3_ACAPL</name>